<dbReference type="SUPFAM" id="SSF56672">
    <property type="entry name" value="DNA/RNA polymerases"/>
    <property type="match status" value="1"/>
</dbReference>
<accession>A0A161TBF2</accession>
<evidence type="ECO:0000313" key="13">
    <source>
        <dbReference type="EMBL" id="KZF23007.1"/>
    </source>
</evidence>
<feature type="region of interest" description="Disordered" evidence="10">
    <location>
        <begin position="495"/>
        <end position="574"/>
    </location>
</feature>
<dbReference type="GO" id="GO:0035861">
    <property type="term" value="C:site of double-strand break"/>
    <property type="evidence" value="ECO:0007669"/>
    <property type="project" value="TreeGrafter"/>
</dbReference>
<feature type="compositionally biased region" description="Basic and acidic residues" evidence="10">
    <location>
        <begin position="530"/>
        <end position="542"/>
    </location>
</feature>
<evidence type="ECO:0000256" key="3">
    <source>
        <dbReference type="ARBA" id="ARBA00022723"/>
    </source>
</evidence>
<dbReference type="PROSITE" id="PS50173">
    <property type="entry name" value="UMUC"/>
    <property type="match status" value="1"/>
</dbReference>
<evidence type="ECO:0000256" key="9">
    <source>
        <dbReference type="ARBA" id="ARBA00044975"/>
    </source>
</evidence>
<dbReference type="GO" id="GO:0009314">
    <property type="term" value="P:response to radiation"/>
    <property type="evidence" value="ECO:0007669"/>
    <property type="project" value="TreeGrafter"/>
</dbReference>
<dbReference type="STRING" id="1328760.A0A161TBF2"/>
<evidence type="ECO:0000256" key="4">
    <source>
        <dbReference type="ARBA" id="ARBA00022763"/>
    </source>
</evidence>
<dbReference type="InterPro" id="IPR043128">
    <property type="entry name" value="Rev_trsase/Diguanyl_cyclase"/>
</dbReference>
<evidence type="ECO:0000256" key="1">
    <source>
        <dbReference type="ARBA" id="ARBA00004123"/>
    </source>
</evidence>
<dbReference type="GO" id="GO:0003684">
    <property type="term" value="F:damaged DNA binding"/>
    <property type="evidence" value="ECO:0007669"/>
    <property type="project" value="InterPro"/>
</dbReference>
<dbReference type="GO" id="GO:0006281">
    <property type="term" value="P:DNA repair"/>
    <property type="evidence" value="ECO:0007669"/>
    <property type="project" value="UniProtKB-KW"/>
</dbReference>
<feature type="region of interest" description="Disordered" evidence="10">
    <location>
        <begin position="594"/>
        <end position="624"/>
    </location>
</feature>
<dbReference type="PIRSF" id="PIRSF036603">
    <property type="entry name" value="DPol_eta"/>
    <property type="match status" value="1"/>
</dbReference>
<dbReference type="FunCoup" id="A0A161TBF2">
    <property type="interactions" value="597"/>
</dbReference>
<dbReference type="GO" id="GO:0005634">
    <property type="term" value="C:nucleus"/>
    <property type="evidence" value="ECO:0007669"/>
    <property type="project" value="UniProtKB-SubCell"/>
</dbReference>
<dbReference type="OMA" id="AWPCSNL"/>
<comment type="subcellular location">
    <subcellularLocation>
        <location evidence="1">Nucleus</location>
    </subcellularLocation>
</comment>
<organism evidence="13 14">
    <name type="scientific">Xylona heveae (strain CBS 132557 / TC161)</name>
    <dbReference type="NCBI Taxonomy" id="1328760"/>
    <lineage>
        <taxon>Eukaryota</taxon>
        <taxon>Fungi</taxon>
        <taxon>Dikarya</taxon>
        <taxon>Ascomycota</taxon>
        <taxon>Pezizomycotina</taxon>
        <taxon>Xylonomycetes</taxon>
        <taxon>Xylonales</taxon>
        <taxon>Xylonaceae</taxon>
        <taxon>Xylona</taxon>
    </lineage>
</organism>
<dbReference type="PANTHER" id="PTHR45873">
    <property type="entry name" value="DNA POLYMERASE ETA"/>
    <property type="match status" value="1"/>
</dbReference>
<dbReference type="InterPro" id="IPR041298">
    <property type="entry name" value="UBZ3"/>
</dbReference>
<sequence length="712" mass="79358">MSQQFVSSSPTALETDGSLRRRKSRFTYKHLTQLSVSSTTNPLRTIALIDLDAFYAQCETVRLGLPEDKPLAVQQWQGLIAINYPARKFGLSRHIDIAEAKKLCPELHFQHVATWREGDDKWAYHDDAAQNIGTHKVSLDPYRMESRKILAVIKDALPPAPVQRVEKASIDEVFLDLSAQVHGILLERYPELGLPPPYDDPTENLPLPPTTALDWDTDALIDLDEAESEERDPDWDDIVMLIGSEIVRSVRAAVRDRLKYTCSAGIARNKMLAKLASGYKKPNQQTVVRTRAVEKFLEDIKFTKIRNLGGKLGDQVASTFGTEMVKELLPISKEQLKSKIGDDTGSWVYELLRGEDYSEVNSRTQIKSMLSAKSFRPSINTFDQALRWLRIFVADIFSRLVEEGVLEHKRRPRTINLHHRQGGQTKSRQAPIPSGKTVDETMLFELAKNLLNQILSEGNTWPCAGLQLSVGGFEELMSGNIGAFVVRGTEAKAMNATMRDSGNRSSMHTEERPATKRRRVDSGGIQKFLQRREESKGEHSDASPETEGLSPATMASPNVNTPQHRPAQSHRHDVDRSIAPLTHDDSDLHYMHKESLTEEPSSDGLGASVDPPVAPKSPSNNQCPRCHKHVLPFEAEEHEDWHFAVDLQAEEEGSANLPSHNVSSIRPTTSMQPLPSHSHRGGSSKKSSSGEKAGRGRGKVEKGQQRLAFGPS</sequence>
<feature type="region of interest" description="Disordered" evidence="10">
    <location>
        <begin position="653"/>
        <end position="712"/>
    </location>
</feature>
<evidence type="ECO:0000256" key="5">
    <source>
        <dbReference type="ARBA" id="ARBA00022771"/>
    </source>
</evidence>
<evidence type="ECO:0000256" key="8">
    <source>
        <dbReference type="ARBA" id="ARBA00023242"/>
    </source>
</evidence>
<evidence type="ECO:0000256" key="7">
    <source>
        <dbReference type="ARBA" id="ARBA00023204"/>
    </source>
</evidence>
<keyword evidence="3" id="KW-0479">Metal-binding</keyword>
<evidence type="ECO:0000256" key="2">
    <source>
        <dbReference type="ARBA" id="ARBA00022679"/>
    </source>
</evidence>
<dbReference type="Gene3D" id="1.10.150.20">
    <property type="entry name" value="5' to 3' exonuclease, C-terminal subdomain"/>
    <property type="match status" value="1"/>
</dbReference>
<dbReference type="InterPro" id="IPR052230">
    <property type="entry name" value="DNA_polymerase_eta"/>
</dbReference>
<dbReference type="Gene3D" id="3.30.1490.100">
    <property type="entry name" value="DNA polymerase, Y-family, little finger domain"/>
    <property type="match status" value="1"/>
</dbReference>
<dbReference type="GO" id="GO:0042276">
    <property type="term" value="P:error-prone translesion synthesis"/>
    <property type="evidence" value="ECO:0007669"/>
    <property type="project" value="TreeGrafter"/>
</dbReference>
<keyword evidence="7" id="KW-0234">DNA repair</keyword>
<evidence type="ECO:0000259" key="12">
    <source>
        <dbReference type="PROSITE" id="PS51907"/>
    </source>
</evidence>
<dbReference type="InterPro" id="IPR017961">
    <property type="entry name" value="DNA_pol_Y-fam_little_finger"/>
</dbReference>
<dbReference type="Pfam" id="PF00817">
    <property type="entry name" value="IMS"/>
    <property type="match status" value="1"/>
</dbReference>
<dbReference type="InterPro" id="IPR043502">
    <property type="entry name" value="DNA/RNA_pol_sf"/>
</dbReference>
<evidence type="ECO:0000259" key="11">
    <source>
        <dbReference type="PROSITE" id="PS50173"/>
    </source>
</evidence>
<name>A0A161TBF2_XYLHT</name>
<dbReference type="Pfam" id="PF21704">
    <property type="entry name" value="POLH-Rev1_HhH"/>
    <property type="match status" value="1"/>
</dbReference>
<evidence type="ECO:0000313" key="14">
    <source>
        <dbReference type="Proteomes" id="UP000076632"/>
    </source>
</evidence>
<dbReference type="GO" id="GO:0008270">
    <property type="term" value="F:zinc ion binding"/>
    <property type="evidence" value="ECO:0007669"/>
    <property type="project" value="UniProtKB-KW"/>
</dbReference>
<keyword evidence="6" id="KW-0862">Zinc</keyword>
<dbReference type="InParanoid" id="A0A161TBF2"/>
<dbReference type="SUPFAM" id="SSF100879">
    <property type="entry name" value="Lesion bypass DNA polymerase (Y-family), little finger domain"/>
    <property type="match status" value="1"/>
</dbReference>
<feature type="domain" description="UBZ3-type" evidence="12">
    <location>
        <begin position="616"/>
        <end position="650"/>
    </location>
</feature>
<feature type="domain" description="UmuC" evidence="11">
    <location>
        <begin position="46"/>
        <end position="309"/>
    </location>
</feature>
<dbReference type="EMBL" id="KV407458">
    <property type="protein sequence ID" value="KZF23007.1"/>
    <property type="molecule type" value="Genomic_DNA"/>
</dbReference>
<feature type="compositionally biased region" description="Polar residues" evidence="10">
    <location>
        <begin position="656"/>
        <end position="675"/>
    </location>
</feature>
<dbReference type="GO" id="GO:0003887">
    <property type="term" value="F:DNA-directed DNA polymerase activity"/>
    <property type="evidence" value="ECO:0007669"/>
    <property type="project" value="TreeGrafter"/>
</dbReference>
<proteinExistence type="predicted"/>
<dbReference type="Gene3D" id="3.30.70.270">
    <property type="match status" value="1"/>
</dbReference>
<protein>
    <recommendedName>
        <fullName evidence="9">DNA polymerase eta</fullName>
    </recommendedName>
</protein>
<dbReference type="Gene3D" id="3.40.1170.60">
    <property type="match status" value="1"/>
</dbReference>
<dbReference type="Proteomes" id="UP000076632">
    <property type="component" value="Unassembled WGS sequence"/>
</dbReference>
<keyword evidence="2" id="KW-0808">Transferase</keyword>
<dbReference type="Pfam" id="PF11799">
    <property type="entry name" value="IMS_C"/>
    <property type="match status" value="1"/>
</dbReference>
<keyword evidence="14" id="KW-1185">Reference proteome</keyword>
<dbReference type="GO" id="GO:0007064">
    <property type="term" value="P:mitotic sister chromatid cohesion"/>
    <property type="evidence" value="ECO:0007669"/>
    <property type="project" value="UniProtKB-ARBA"/>
</dbReference>
<dbReference type="PROSITE" id="PS51907">
    <property type="entry name" value="ZF_UBZ3"/>
    <property type="match status" value="1"/>
</dbReference>
<dbReference type="FunFam" id="3.40.1170.60:FF:000008">
    <property type="entry name" value="DNA polymerase eta subunit"/>
    <property type="match status" value="1"/>
</dbReference>
<dbReference type="OrthoDB" id="5723at2759"/>
<dbReference type="AlphaFoldDB" id="A0A161TBF2"/>
<reference evidence="13 14" key="1">
    <citation type="journal article" date="2016" name="Fungal Biol.">
        <title>The genome of Xylona heveae provides a window into fungal endophytism.</title>
        <authorList>
            <person name="Gazis R."/>
            <person name="Kuo A."/>
            <person name="Riley R."/>
            <person name="LaButti K."/>
            <person name="Lipzen A."/>
            <person name="Lin J."/>
            <person name="Amirebrahimi M."/>
            <person name="Hesse C.N."/>
            <person name="Spatafora J.W."/>
            <person name="Henrissat B."/>
            <person name="Hainaut M."/>
            <person name="Grigoriev I.V."/>
            <person name="Hibbett D.S."/>
        </authorList>
    </citation>
    <scope>NUCLEOTIDE SEQUENCE [LARGE SCALE GENOMIC DNA]</scope>
    <source>
        <strain evidence="13 14">TC161</strain>
    </source>
</reference>
<keyword evidence="8" id="KW-0539">Nucleus</keyword>
<dbReference type="InterPro" id="IPR036775">
    <property type="entry name" value="DNA_pol_Y-fam_lit_finger_sf"/>
</dbReference>
<feature type="compositionally biased region" description="Basic and acidic residues" evidence="10">
    <location>
        <begin position="688"/>
        <end position="704"/>
    </location>
</feature>
<dbReference type="GeneID" id="28900258"/>
<evidence type="ECO:0000256" key="10">
    <source>
        <dbReference type="SAM" id="MobiDB-lite"/>
    </source>
</evidence>
<dbReference type="GO" id="GO:0005657">
    <property type="term" value="C:replication fork"/>
    <property type="evidence" value="ECO:0007669"/>
    <property type="project" value="UniProtKB-ARBA"/>
</dbReference>
<keyword evidence="4" id="KW-0227">DNA damage</keyword>
<dbReference type="FunFam" id="3.30.1490.100:FF:000009">
    <property type="entry name" value="DNA polymerase eta subunit"/>
    <property type="match status" value="1"/>
</dbReference>
<dbReference type="FunFam" id="1.10.150.20:FF:000014">
    <property type="entry name" value="Polymerase (DNA directed), eta"/>
    <property type="match status" value="1"/>
</dbReference>
<dbReference type="InterPro" id="IPR001126">
    <property type="entry name" value="UmuC"/>
</dbReference>
<dbReference type="PANTHER" id="PTHR45873:SF1">
    <property type="entry name" value="DNA POLYMERASE ETA"/>
    <property type="match status" value="1"/>
</dbReference>
<feature type="compositionally biased region" description="Polar residues" evidence="10">
    <location>
        <begin position="553"/>
        <end position="563"/>
    </location>
</feature>
<gene>
    <name evidence="13" type="ORF">L228DRAFT_268371</name>
</gene>
<dbReference type="RefSeq" id="XP_018188562.1">
    <property type="nucleotide sequence ID" value="XM_018335121.1"/>
</dbReference>
<evidence type="ECO:0000256" key="6">
    <source>
        <dbReference type="ARBA" id="ARBA00022833"/>
    </source>
</evidence>
<keyword evidence="5" id="KW-0863">Zinc-finger</keyword>
<dbReference type="Pfam" id="PF18439">
    <property type="entry name" value="zf_UBZ"/>
    <property type="match status" value="1"/>
</dbReference>
<dbReference type="GO" id="GO:0070987">
    <property type="term" value="P:error-free translesion synthesis"/>
    <property type="evidence" value="ECO:0007669"/>
    <property type="project" value="UniProtKB-ARBA"/>
</dbReference>